<proteinExistence type="inferred from homology"/>
<dbReference type="InterPro" id="IPR045229">
    <property type="entry name" value="TPP_enz"/>
</dbReference>
<comment type="similarity">
    <text evidence="2">Belongs to the TPP enzyme family.</text>
</comment>
<evidence type="ECO:0000259" key="4">
    <source>
        <dbReference type="Pfam" id="PF02775"/>
    </source>
</evidence>
<dbReference type="InterPro" id="IPR039368">
    <property type="entry name" value="AHAS_TPP"/>
</dbReference>
<reference evidence="5 6" key="1">
    <citation type="submission" date="2021-07" db="EMBL/GenBank/DDBJ databases">
        <title>Paenibacillus radiodurans sp. nov., isolated from the southeastern edge of Tengger Desert.</title>
        <authorList>
            <person name="Zhang G."/>
        </authorList>
    </citation>
    <scope>NUCLEOTIDE SEQUENCE [LARGE SCALE GENOMIC DNA]</scope>
    <source>
        <strain evidence="5 6">CCM 7311</strain>
    </source>
</reference>
<dbReference type="CDD" id="cd02015">
    <property type="entry name" value="TPP_AHAS"/>
    <property type="match status" value="1"/>
</dbReference>
<dbReference type="EMBL" id="JAHZIK010001459">
    <property type="protein sequence ID" value="MBW7459049.1"/>
    <property type="molecule type" value="Genomic_DNA"/>
</dbReference>
<name>A0ABS7CDQ0_9BACL</name>
<dbReference type="Gene3D" id="3.40.50.970">
    <property type="match status" value="1"/>
</dbReference>
<dbReference type="PANTHER" id="PTHR18968">
    <property type="entry name" value="THIAMINE PYROPHOSPHATE ENZYMES"/>
    <property type="match status" value="1"/>
</dbReference>
<dbReference type="Proteomes" id="UP001519887">
    <property type="component" value="Unassembled WGS sequence"/>
</dbReference>
<comment type="cofactor">
    <cofactor evidence="1">
        <name>thiamine diphosphate</name>
        <dbReference type="ChEBI" id="CHEBI:58937"/>
    </cofactor>
</comment>
<dbReference type="PANTHER" id="PTHR18968:SF13">
    <property type="entry name" value="ACETOLACTATE SYNTHASE CATALYTIC SUBUNIT, MITOCHONDRIAL"/>
    <property type="match status" value="1"/>
</dbReference>
<dbReference type="PROSITE" id="PS00187">
    <property type="entry name" value="TPP_ENZYMES"/>
    <property type="match status" value="1"/>
</dbReference>
<evidence type="ECO:0000256" key="1">
    <source>
        <dbReference type="ARBA" id="ARBA00001964"/>
    </source>
</evidence>
<dbReference type="Pfam" id="PF02775">
    <property type="entry name" value="TPP_enzyme_C"/>
    <property type="match status" value="1"/>
</dbReference>
<dbReference type="GO" id="GO:0003984">
    <property type="term" value="F:acetolactate synthase activity"/>
    <property type="evidence" value="ECO:0007669"/>
    <property type="project" value="UniProtKB-EC"/>
</dbReference>
<dbReference type="InterPro" id="IPR011766">
    <property type="entry name" value="TPP_enzyme_TPP-bd"/>
</dbReference>
<evidence type="ECO:0000256" key="3">
    <source>
        <dbReference type="ARBA" id="ARBA00023052"/>
    </source>
</evidence>
<keyword evidence="5" id="KW-0808">Transferase</keyword>
<evidence type="ECO:0000256" key="2">
    <source>
        <dbReference type="ARBA" id="ARBA00007812"/>
    </source>
</evidence>
<feature type="domain" description="Thiamine pyrophosphate enzyme TPP-binding" evidence="4">
    <location>
        <begin position="1"/>
        <end position="139"/>
    </location>
</feature>
<evidence type="ECO:0000313" key="6">
    <source>
        <dbReference type="Proteomes" id="UP001519887"/>
    </source>
</evidence>
<evidence type="ECO:0000313" key="5">
    <source>
        <dbReference type="EMBL" id="MBW7459049.1"/>
    </source>
</evidence>
<keyword evidence="3" id="KW-0786">Thiamine pyrophosphate</keyword>
<accession>A0ABS7CDQ0</accession>
<organism evidence="5 6">
    <name type="scientific">Paenibacillus sepulcri</name>
    <dbReference type="NCBI Taxonomy" id="359917"/>
    <lineage>
        <taxon>Bacteria</taxon>
        <taxon>Bacillati</taxon>
        <taxon>Bacillota</taxon>
        <taxon>Bacilli</taxon>
        <taxon>Bacillales</taxon>
        <taxon>Paenibacillaceae</taxon>
        <taxon>Paenibacillus</taxon>
    </lineage>
</organism>
<dbReference type="InterPro" id="IPR000399">
    <property type="entry name" value="TPP-bd_CS"/>
</dbReference>
<protein>
    <submittedName>
        <fullName evidence="5">Acetolactate synthase large subunit</fullName>
        <ecNumber evidence="5">2.2.1.6</ecNumber>
    </submittedName>
</protein>
<dbReference type="EC" id="2.2.1.6" evidence="5"/>
<dbReference type="InterPro" id="IPR029061">
    <property type="entry name" value="THDP-binding"/>
</dbReference>
<feature type="non-terminal residue" evidence="5">
    <location>
        <position position="1"/>
    </location>
</feature>
<keyword evidence="6" id="KW-1185">Reference proteome</keyword>
<gene>
    <name evidence="5" type="ORF">K0U00_33865</name>
</gene>
<dbReference type="SUPFAM" id="SSF52518">
    <property type="entry name" value="Thiamin diphosphate-binding fold (THDP-binding)"/>
    <property type="match status" value="1"/>
</dbReference>
<sequence length="166" mass="18200">QFYKFKQPRSLLTSGGLGTMGFGFPSAMGAQIGNPDRLVISINGDGGMQMCAQEMAVCAIHQIPVKIVVINNQVLGMVKQWQELIHEQRFSHIELAGSPDFVKLAEAYGIKGLRAETKADAARVWQEALDTPGPVLVEFVVPKEEKVYPMVFSGTALDQMVMGEFQ</sequence>
<comment type="caution">
    <text evidence="5">The sequence shown here is derived from an EMBL/GenBank/DDBJ whole genome shotgun (WGS) entry which is preliminary data.</text>
</comment>